<dbReference type="EMBL" id="JAYRBN010000030">
    <property type="protein sequence ID" value="KAL2748843.1"/>
    <property type="molecule type" value="Genomic_DNA"/>
</dbReference>
<reference evidence="2 3" key="1">
    <citation type="journal article" date="2024" name="Ann. Entomol. Soc. Am.">
        <title>Genomic analyses of the southern and eastern yellowjacket wasps (Hymenoptera: Vespidae) reveal evolutionary signatures of social life.</title>
        <authorList>
            <person name="Catto M.A."/>
            <person name="Caine P.B."/>
            <person name="Orr S.E."/>
            <person name="Hunt B.G."/>
            <person name="Goodisman M.A.D."/>
        </authorList>
    </citation>
    <scope>NUCLEOTIDE SEQUENCE [LARGE SCALE GENOMIC DNA]</scope>
    <source>
        <strain evidence="2">232</strain>
        <tissue evidence="2">Head and thorax</tissue>
    </source>
</reference>
<gene>
    <name evidence="2" type="ORF">V1477_002963</name>
</gene>
<protein>
    <submittedName>
        <fullName evidence="2">Uncharacterized protein</fullName>
    </submittedName>
</protein>
<evidence type="ECO:0000313" key="2">
    <source>
        <dbReference type="EMBL" id="KAL2748843.1"/>
    </source>
</evidence>
<organism evidence="2 3">
    <name type="scientific">Vespula maculifrons</name>
    <name type="common">Eastern yellow jacket</name>
    <name type="synonym">Wasp</name>
    <dbReference type="NCBI Taxonomy" id="7453"/>
    <lineage>
        <taxon>Eukaryota</taxon>
        <taxon>Metazoa</taxon>
        <taxon>Ecdysozoa</taxon>
        <taxon>Arthropoda</taxon>
        <taxon>Hexapoda</taxon>
        <taxon>Insecta</taxon>
        <taxon>Pterygota</taxon>
        <taxon>Neoptera</taxon>
        <taxon>Endopterygota</taxon>
        <taxon>Hymenoptera</taxon>
        <taxon>Apocrita</taxon>
        <taxon>Aculeata</taxon>
        <taxon>Vespoidea</taxon>
        <taxon>Vespidae</taxon>
        <taxon>Vespinae</taxon>
        <taxon>Vespula</taxon>
    </lineage>
</organism>
<evidence type="ECO:0000256" key="1">
    <source>
        <dbReference type="SAM" id="MobiDB-lite"/>
    </source>
</evidence>
<accession>A0ABD2CUN3</accession>
<sequence>MYQRRVRNNKELLYLCRRASGAPLPPTKPKPSPNPNKRLGDVHKANTGCPIKGGALANPNSPSVCTIVKICCAVELCSTSIVTNTPVIRNPNPEDRAYKNLYAA</sequence>
<evidence type="ECO:0000313" key="3">
    <source>
        <dbReference type="Proteomes" id="UP001607303"/>
    </source>
</evidence>
<feature type="region of interest" description="Disordered" evidence="1">
    <location>
        <begin position="19"/>
        <end position="44"/>
    </location>
</feature>
<proteinExistence type="predicted"/>
<dbReference type="AlphaFoldDB" id="A0ABD2CUN3"/>
<name>A0ABD2CUN3_VESMC</name>
<feature type="compositionally biased region" description="Pro residues" evidence="1">
    <location>
        <begin position="23"/>
        <end position="34"/>
    </location>
</feature>
<keyword evidence="3" id="KW-1185">Reference proteome</keyword>
<dbReference type="Proteomes" id="UP001607303">
    <property type="component" value="Unassembled WGS sequence"/>
</dbReference>
<comment type="caution">
    <text evidence="2">The sequence shown here is derived from an EMBL/GenBank/DDBJ whole genome shotgun (WGS) entry which is preliminary data.</text>
</comment>